<dbReference type="PANTHER" id="PTHR42681">
    <property type="entry name" value="MALONYL-COA-ACYL CARRIER PROTEIN TRANSACYLASE, MITOCHONDRIAL"/>
    <property type="match status" value="1"/>
</dbReference>
<keyword evidence="3 6" id="KW-0808">Transferase</keyword>
<evidence type="ECO:0000256" key="3">
    <source>
        <dbReference type="ARBA" id="ARBA00022679"/>
    </source>
</evidence>
<name>A0ABW0RYD6_9BURK</name>
<evidence type="ECO:0000256" key="4">
    <source>
        <dbReference type="ARBA" id="ARBA00023315"/>
    </source>
</evidence>
<comment type="similarity">
    <text evidence="6">Belongs to the fabD family.</text>
</comment>
<evidence type="ECO:0000256" key="2">
    <source>
        <dbReference type="ARBA" id="ARBA00018953"/>
    </source>
</evidence>
<dbReference type="InterPro" id="IPR014043">
    <property type="entry name" value="Acyl_transferase_dom"/>
</dbReference>
<dbReference type="Gene3D" id="3.40.366.10">
    <property type="entry name" value="Malonyl-Coenzyme A Acyl Carrier Protein, domain 2"/>
    <property type="match status" value="1"/>
</dbReference>
<dbReference type="GO" id="GO:0004314">
    <property type="term" value="F:[acyl-carrier-protein] S-malonyltransferase activity"/>
    <property type="evidence" value="ECO:0007669"/>
    <property type="project" value="UniProtKB-EC"/>
</dbReference>
<evidence type="ECO:0000256" key="6">
    <source>
        <dbReference type="PIRNR" id="PIRNR000446"/>
    </source>
</evidence>
<dbReference type="Proteomes" id="UP001596086">
    <property type="component" value="Unassembled WGS sequence"/>
</dbReference>
<dbReference type="NCBIfam" id="TIGR00128">
    <property type="entry name" value="fabD"/>
    <property type="match status" value="1"/>
</dbReference>
<dbReference type="InterPro" id="IPR050858">
    <property type="entry name" value="Mal-CoA-ACP_Trans/PKS_FabD"/>
</dbReference>
<organism evidence="8 9">
    <name type="scientific">Massilia aerilata</name>
    <dbReference type="NCBI Taxonomy" id="453817"/>
    <lineage>
        <taxon>Bacteria</taxon>
        <taxon>Pseudomonadati</taxon>
        <taxon>Pseudomonadota</taxon>
        <taxon>Betaproteobacteria</taxon>
        <taxon>Burkholderiales</taxon>
        <taxon>Oxalobacteraceae</taxon>
        <taxon>Telluria group</taxon>
        <taxon>Massilia</taxon>
    </lineage>
</organism>
<dbReference type="InterPro" id="IPR016036">
    <property type="entry name" value="Malonyl_transacylase_ACP-bd"/>
</dbReference>
<comment type="caution">
    <text evidence="8">The sequence shown here is derived from an EMBL/GenBank/DDBJ whole genome shotgun (WGS) entry which is preliminary data.</text>
</comment>
<keyword evidence="9" id="KW-1185">Reference proteome</keyword>
<dbReference type="Pfam" id="PF00698">
    <property type="entry name" value="Acyl_transf_1"/>
    <property type="match status" value="1"/>
</dbReference>
<evidence type="ECO:0000256" key="1">
    <source>
        <dbReference type="ARBA" id="ARBA00013258"/>
    </source>
</evidence>
<protein>
    <recommendedName>
        <fullName evidence="2 6">Malonyl CoA-acyl carrier protein transacylase</fullName>
        <ecNumber evidence="1 6">2.3.1.39</ecNumber>
    </recommendedName>
</protein>
<dbReference type="SUPFAM" id="SSF55048">
    <property type="entry name" value="Probable ACP-binding domain of malonyl-CoA ACP transacylase"/>
    <property type="match status" value="1"/>
</dbReference>
<accession>A0ABW0RYD6</accession>
<dbReference type="SMART" id="SM00827">
    <property type="entry name" value="PKS_AT"/>
    <property type="match status" value="1"/>
</dbReference>
<dbReference type="InterPro" id="IPR001227">
    <property type="entry name" value="Ac_transferase_dom_sf"/>
</dbReference>
<gene>
    <name evidence="8" type="primary">fabD</name>
    <name evidence="8" type="ORF">ACFPO9_12090</name>
</gene>
<dbReference type="Gene3D" id="3.30.70.250">
    <property type="entry name" value="Malonyl-CoA ACP transacylase, ACP-binding"/>
    <property type="match status" value="1"/>
</dbReference>
<feature type="domain" description="Malonyl-CoA:ACP transacylase (MAT)" evidence="7">
    <location>
        <begin position="7"/>
        <end position="305"/>
    </location>
</feature>
<comment type="catalytic activity">
    <reaction evidence="5 6">
        <text>holo-[ACP] + malonyl-CoA = malonyl-[ACP] + CoA</text>
        <dbReference type="Rhea" id="RHEA:41792"/>
        <dbReference type="Rhea" id="RHEA-COMP:9623"/>
        <dbReference type="Rhea" id="RHEA-COMP:9685"/>
        <dbReference type="ChEBI" id="CHEBI:57287"/>
        <dbReference type="ChEBI" id="CHEBI:57384"/>
        <dbReference type="ChEBI" id="CHEBI:64479"/>
        <dbReference type="ChEBI" id="CHEBI:78449"/>
        <dbReference type="EC" id="2.3.1.39"/>
    </reaction>
</comment>
<dbReference type="PANTHER" id="PTHR42681:SF1">
    <property type="entry name" value="MALONYL-COA-ACYL CARRIER PROTEIN TRANSACYLASE, MITOCHONDRIAL"/>
    <property type="match status" value="1"/>
</dbReference>
<evidence type="ECO:0000313" key="9">
    <source>
        <dbReference type="Proteomes" id="UP001596086"/>
    </source>
</evidence>
<sequence length="318" mass="32998">MSKFAFLFTGQGAQAVGMLNGFAGNPVVAQTVAEASDALGQDLGKLIAEGPKEDLDLTTNTQPVMLTAAVAVYRAWIAAGGPKPALVAGHSLGEYSALVAAGVIDFKDAVPLVRFRAQSMQDAVPVGQGGMAVILGLQADAVREVCLEAAQGEIVEAVNFNEPTQIVIAGHTAAVERACDIAKAKGAKRAMKLAVSAPFHSSLLKPASDRLRDYMAGLTFHAPQIDLINNVDVAILHDPAAIKDALVRQAAGAVRWVETMQKMAADGVTQVIECAPSKTLIGMAKRIDPVLVGEALVDQASLERLLSMGSDPGVKGGV</sequence>
<dbReference type="SUPFAM" id="SSF52151">
    <property type="entry name" value="FabD/lysophospholipase-like"/>
    <property type="match status" value="1"/>
</dbReference>
<dbReference type="PIRSF" id="PIRSF000446">
    <property type="entry name" value="Mct"/>
    <property type="match status" value="1"/>
</dbReference>
<dbReference type="EC" id="2.3.1.39" evidence="1 6"/>
<dbReference type="InterPro" id="IPR004410">
    <property type="entry name" value="Malonyl_CoA-ACP_transAc_FabD"/>
</dbReference>
<keyword evidence="4 6" id="KW-0012">Acyltransferase</keyword>
<dbReference type="RefSeq" id="WP_379770974.1">
    <property type="nucleotide sequence ID" value="NZ_JBHSMZ010000006.1"/>
</dbReference>
<evidence type="ECO:0000313" key="8">
    <source>
        <dbReference type="EMBL" id="MFC5549249.1"/>
    </source>
</evidence>
<reference evidence="9" key="1">
    <citation type="journal article" date="2019" name="Int. J. Syst. Evol. Microbiol.">
        <title>The Global Catalogue of Microorganisms (GCM) 10K type strain sequencing project: providing services to taxonomists for standard genome sequencing and annotation.</title>
        <authorList>
            <consortium name="The Broad Institute Genomics Platform"/>
            <consortium name="The Broad Institute Genome Sequencing Center for Infectious Disease"/>
            <person name="Wu L."/>
            <person name="Ma J."/>
        </authorList>
    </citation>
    <scope>NUCLEOTIDE SEQUENCE [LARGE SCALE GENOMIC DNA]</scope>
    <source>
        <strain evidence="9">CGMCC 4.5798</strain>
    </source>
</reference>
<dbReference type="InterPro" id="IPR024925">
    <property type="entry name" value="Malonyl_CoA-ACP_transAc"/>
</dbReference>
<proteinExistence type="inferred from homology"/>
<evidence type="ECO:0000259" key="7">
    <source>
        <dbReference type="SMART" id="SM00827"/>
    </source>
</evidence>
<dbReference type="InterPro" id="IPR016035">
    <property type="entry name" value="Acyl_Trfase/lysoPLipase"/>
</dbReference>
<dbReference type="EMBL" id="JBHSMZ010000006">
    <property type="protein sequence ID" value="MFC5549249.1"/>
    <property type="molecule type" value="Genomic_DNA"/>
</dbReference>
<evidence type="ECO:0000256" key="5">
    <source>
        <dbReference type="ARBA" id="ARBA00048462"/>
    </source>
</evidence>